<keyword evidence="1" id="KW-1133">Transmembrane helix</keyword>
<dbReference type="InterPro" id="IPR002645">
    <property type="entry name" value="STAS_dom"/>
</dbReference>
<dbReference type="PANTHER" id="PTHR11814">
    <property type="entry name" value="SULFATE TRANSPORTER"/>
    <property type="match status" value="1"/>
</dbReference>
<feature type="transmembrane region" description="Helical" evidence="1">
    <location>
        <begin position="6"/>
        <end position="26"/>
    </location>
</feature>
<dbReference type="Gene3D" id="3.30.750.24">
    <property type="entry name" value="STAS domain"/>
    <property type="match status" value="1"/>
</dbReference>
<keyword evidence="1" id="KW-0472">Membrane</keyword>
<reference evidence="3" key="3">
    <citation type="submission" date="2025-09" db="UniProtKB">
        <authorList>
            <consortium name="Ensembl"/>
        </authorList>
    </citation>
    <scope>IDENTIFICATION</scope>
</reference>
<evidence type="ECO:0000313" key="4">
    <source>
        <dbReference type="Proteomes" id="UP000008144"/>
    </source>
</evidence>
<organism evidence="3 4">
    <name type="scientific">Ciona intestinalis</name>
    <name type="common">Transparent sea squirt</name>
    <name type="synonym">Ascidia intestinalis</name>
    <dbReference type="NCBI Taxonomy" id="7719"/>
    <lineage>
        <taxon>Eukaryota</taxon>
        <taxon>Metazoa</taxon>
        <taxon>Chordata</taxon>
        <taxon>Tunicata</taxon>
        <taxon>Ascidiacea</taxon>
        <taxon>Phlebobranchia</taxon>
        <taxon>Cionidae</taxon>
        <taxon>Ciona</taxon>
    </lineage>
</organism>
<keyword evidence="4" id="KW-1185">Reference proteome</keyword>
<dbReference type="STRING" id="7719.ENSCINP00000032521"/>
<dbReference type="InterPro" id="IPR036513">
    <property type="entry name" value="STAS_dom_sf"/>
</dbReference>
<accession>H2XS87</accession>
<dbReference type="Ensembl" id="ENSCINT00000030688.1">
    <property type="protein sequence ID" value="ENSCINP00000032521.1"/>
    <property type="gene ID" value="ENSCING00000024745.1"/>
</dbReference>
<dbReference type="Pfam" id="PF01740">
    <property type="entry name" value="STAS"/>
    <property type="match status" value="1"/>
</dbReference>
<dbReference type="CDD" id="cd07042">
    <property type="entry name" value="STAS_SulP_like_sulfate_transporter"/>
    <property type="match status" value="1"/>
</dbReference>
<dbReference type="InterPro" id="IPR001902">
    <property type="entry name" value="SLC26A/SulP_fam"/>
</dbReference>
<keyword evidence="1" id="KW-0812">Transmembrane</keyword>
<dbReference type="GO" id="GO:0055085">
    <property type="term" value="P:transmembrane transport"/>
    <property type="evidence" value="ECO:0007669"/>
    <property type="project" value="InterPro"/>
</dbReference>
<protein>
    <recommendedName>
        <fullName evidence="2">STAS domain-containing protein</fullName>
    </recommendedName>
</protein>
<dbReference type="SUPFAM" id="SSF52091">
    <property type="entry name" value="SpoIIaa-like"/>
    <property type="match status" value="1"/>
</dbReference>
<proteinExistence type="predicted"/>
<dbReference type="HOGENOM" id="CLU_1093968_0_0_1"/>
<dbReference type="Proteomes" id="UP000008144">
    <property type="component" value="Unassembled WGS sequence"/>
</dbReference>
<sequence length="254" mass="28344">MLATVFLDVTAGLVVGILMSLFAVVIRTQIVAAEKITQVKDTEVYRKAGSFPNSENENKEVVVLAFRGALHYANKQFFARALTRCSGVDLAKDLTRKKKLDMIRKKAILEMQKEIMENISVIEISENNSTSEMDIEMGSQDLSRNGLGAAVAEAERTKSVRVKCIVIDCGQINFMDGPGVKFLIKMFEDYETLEIKMLLANVCSEVFHILTVGGFLSKFGDDVIFVSVHDAVTWWHSRASLKTNHDSNNKTTRL</sequence>
<evidence type="ECO:0000256" key="1">
    <source>
        <dbReference type="SAM" id="Phobius"/>
    </source>
</evidence>
<name>H2XS87_CIOIN</name>
<dbReference type="OMA" id="YNECEEI"/>
<dbReference type="GO" id="GO:0016020">
    <property type="term" value="C:membrane"/>
    <property type="evidence" value="ECO:0007669"/>
    <property type="project" value="InterPro"/>
</dbReference>
<reference evidence="3" key="2">
    <citation type="submission" date="2025-08" db="UniProtKB">
        <authorList>
            <consortium name="Ensembl"/>
        </authorList>
    </citation>
    <scope>IDENTIFICATION</scope>
</reference>
<feature type="domain" description="STAS" evidence="2">
    <location>
        <begin position="61"/>
        <end position="235"/>
    </location>
</feature>
<reference evidence="4" key="1">
    <citation type="journal article" date="2002" name="Science">
        <title>The draft genome of Ciona intestinalis: insights into chordate and vertebrate origins.</title>
        <authorList>
            <person name="Dehal P."/>
            <person name="Satou Y."/>
            <person name="Campbell R.K."/>
            <person name="Chapman J."/>
            <person name="Degnan B."/>
            <person name="De Tomaso A."/>
            <person name="Davidson B."/>
            <person name="Di Gregorio A."/>
            <person name="Gelpke M."/>
            <person name="Goodstein D.M."/>
            <person name="Harafuji N."/>
            <person name="Hastings K.E."/>
            <person name="Ho I."/>
            <person name="Hotta K."/>
            <person name="Huang W."/>
            <person name="Kawashima T."/>
            <person name="Lemaire P."/>
            <person name="Martinez D."/>
            <person name="Meinertzhagen I.A."/>
            <person name="Necula S."/>
            <person name="Nonaka M."/>
            <person name="Putnam N."/>
            <person name="Rash S."/>
            <person name="Saiga H."/>
            <person name="Satake M."/>
            <person name="Terry A."/>
            <person name="Yamada L."/>
            <person name="Wang H.G."/>
            <person name="Awazu S."/>
            <person name="Azumi K."/>
            <person name="Boore J."/>
            <person name="Branno M."/>
            <person name="Chin-Bow S."/>
            <person name="DeSantis R."/>
            <person name="Doyle S."/>
            <person name="Francino P."/>
            <person name="Keys D.N."/>
            <person name="Haga S."/>
            <person name="Hayashi H."/>
            <person name="Hino K."/>
            <person name="Imai K.S."/>
            <person name="Inaba K."/>
            <person name="Kano S."/>
            <person name="Kobayashi K."/>
            <person name="Kobayashi M."/>
            <person name="Lee B.I."/>
            <person name="Makabe K.W."/>
            <person name="Manohar C."/>
            <person name="Matassi G."/>
            <person name="Medina M."/>
            <person name="Mochizuki Y."/>
            <person name="Mount S."/>
            <person name="Morishita T."/>
            <person name="Miura S."/>
            <person name="Nakayama A."/>
            <person name="Nishizaka S."/>
            <person name="Nomoto H."/>
            <person name="Ohta F."/>
            <person name="Oishi K."/>
            <person name="Rigoutsos I."/>
            <person name="Sano M."/>
            <person name="Sasaki A."/>
            <person name="Sasakura Y."/>
            <person name="Shoguchi E."/>
            <person name="Shin-i T."/>
            <person name="Spagnuolo A."/>
            <person name="Stainier D."/>
            <person name="Suzuki M.M."/>
            <person name="Tassy O."/>
            <person name="Takatori N."/>
            <person name="Tokuoka M."/>
            <person name="Yagi K."/>
            <person name="Yoshizaki F."/>
            <person name="Wada S."/>
            <person name="Zhang C."/>
            <person name="Hyatt P.D."/>
            <person name="Larimer F."/>
            <person name="Detter C."/>
            <person name="Doggett N."/>
            <person name="Glavina T."/>
            <person name="Hawkins T."/>
            <person name="Richardson P."/>
            <person name="Lucas S."/>
            <person name="Kohara Y."/>
            <person name="Levine M."/>
            <person name="Satoh N."/>
            <person name="Rokhsar D.S."/>
        </authorList>
    </citation>
    <scope>NUCLEOTIDE SEQUENCE [LARGE SCALE GENOMIC DNA]</scope>
</reference>
<evidence type="ECO:0000259" key="2">
    <source>
        <dbReference type="PROSITE" id="PS50801"/>
    </source>
</evidence>
<dbReference type="AlphaFoldDB" id="H2XS87"/>
<dbReference type="GeneTree" id="ENSGT01150000286920"/>
<evidence type="ECO:0000313" key="3">
    <source>
        <dbReference type="Ensembl" id="ENSCINP00000032521.1"/>
    </source>
</evidence>
<dbReference type="InParanoid" id="H2XS87"/>
<dbReference type="PROSITE" id="PS50801">
    <property type="entry name" value="STAS"/>
    <property type="match status" value="1"/>
</dbReference>